<proteinExistence type="predicted"/>
<evidence type="ECO:0000259" key="1">
    <source>
        <dbReference type="Pfam" id="PF14420"/>
    </source>
</evidence>
<feature type="domain" description="Clr5" evidence="1">
    <location>
        <begin position="11"/>
        <end position="59"/>
    </location>
</feature>
<dbReference type="Pfam" id="PF14420">
    <property type="entry name" value="Clr5"/>
    <property type="match status" value="1"/>
</dbReference>
<dbReference type="SUPFAM" id="SSF48403">
    <property type="entry name" value="Ankyrin repeat"/>
    <property type="match status" value="1"/>
</dbReference>
<accession>A0ABR2VEU6</accession>
<gene>
    <name evidence="2" type="ORF">SUNI508_13260</name>
</gene>
<dbReference type="InterPro" id="IPR036770">
    <property type="entry name" value="Ankyrin_rpt-contain_sf"/>
</dbReference>
<dbReference type="EMBL" id="JARVKF010000025">
    <property type="protein sequence ID" value="KAK9425009.1"/>
    <property type="molecule type" value="Genomic_DNA"/>
</dbReference>
<comment type="caution">
    <text evidence="2">The sequence shown here is derived from an EMBL/GenBank/DDBJ whole genome shotgun (WGS) entry which is preliminary data.</text>
</comment>
<sequence>MPLKKMTRVLWEEYKDRIWRWYMVEDLTLKDILQNFKNDGISVNKNQLDFKLTTWNMRKNITEEEAKWMANQMDNQVAGNSIVFVRSGKRLQDDRVEAAIQKHARRPTLLLKFPSLIASITSPTPQNPGPNGLIVCRPGSDDMNVNFSPSLPWIKFKSALLDRSIRIEIVPGSQSQSPLQQILPWTLRDDRTGSTDFQMCMIASRLGQFMPEAYIGEHVRGVHSMMRSWPSDPAAVLEILMFQLSINFLDQDFDDYAVIRLIRLAGLDTSKAIRSLMRAANAQPTIAAVLDQIWKAAWRTRSVDTAAMSSAERKTLGCEGINSHLQFQVGVALTHSISSEDLSLAKAIIGPGSASITQQLGRFCGENWRVGLAVYPIYIVERMTVETSAIISINHREHNTCTFTGYLNGRWMQGAISVPPYSEEAEERSITTYRWLMEKLSALGNLPEQERDAGDTGKLPNIELLVLASPLGAAVLGNHPDTYRVLLSMGAAPKFKPSHTGYPGLLHLAAWTGAELLINLLIEYGIDADEPSIFPGVYESVYSETASLSALAFAIICHNWKAATLLVRLGAIIGSVELCLAVEIYNGTVISSPMTLLEIALDCGHRKMCEIISEEYGLSVDSELLPRAVKCGSSELVSQTLKANPLSINPQLLIEAATNALKNGMSDITERLFPALTREITKCFL</sequence>
<evidence type="ECO:0000313" key="2">
    <source>
        <dbReference type="EMBL" id="KAK9425009.1"/>
    </source>
</evidence>
<name>A0ABR2VEU6_9PEZI</name>
<keyword evidence="3" id="KW-1185">Reference proteome</keyword>
<dbReference type="Proteomes" id="UP001408356">
    <property type="component" value="Unassembled WGS sequence"/>
</dbReference>
<reference evidence="2 3" key="1">
    <citation type="journal article" date="2024" name="J. Plant Pathol.">
        <title>Sequence and assembly of the genome of Seiridium unicorne, isolate CBS 538.82, causal agent of cypress canker disease.</title>
        <authorList>
            <person name="Scali E."/>
            <person name="Rocca G.D."/>
            <person name="Danti R."/>
            <person name="Garbelotto M."/>
            <person name="Barberini S."/>
            <person name="Baroncelli R."/>
            <person name="Emiliani G."/>
        </authorList>
    </citation>
    <scope>NUCLEOTIDE SEQUENCE [LARGE SCALE GENOMIC DNA]</scope>
    <source>
        <strain evidence="2 3">BM-138-508</strain>
    </source>
</reference>
<dbReference type="InterPro" id="IPR025676">
    <property type="entry name" value="Clr5_dom"/>
</dbReference>
<dbReference type="Gene3D" id="1.25.40.20">
    <property type="entry name" value="Ankyrin repeat-containing domain"/>
    <property type="match status" value="1"/>
</dbReference>
<organism evidence="2 3">
    <name type="scientific">Seiridium unicorne</name>
    <dbReference type="NCBI Taxonomy" id="138068"/>
    <lineage>
        <taxon>Eukaryota</taxon>
        <taxon>Fungi</taxon>
        <taxon>Dikarya</taxon>
        <taxon>Ascomycota</taxon>
        <taxon>Pezizomycotina</taxon>
        <taxon>Sordariomycetes</taxon>
        <taxon>Xylariomycetidae</taxon>
        <taxon>Amphisphaeriales</taxon>
        <taxon>Sporocadaceae</taxon>
        <taxon>Seiridium</taxon>
    </lineage>
</organism>
<evidence type="ECO:0000313" key="3">
    <source>
        <dbReference type="Proteomes" id="UP001408356"/>
    </source>
</evidence>
<protein>
    <recommendedName>
        <fullName evidence="1">Clr5 domain-containing protein</fullName>
    </recommendedName>
</protein>